<dbReference type="SUPFAM" id="SSF48264">
    <property type="entry name" value="Cytochrome P450"/>
    <property type="match status" value="1"/>
</dbReference>
<evidence type="ECO:0000256" key="12">
    <source>
        <dbReference type="ARBA" id="ARBA00023136"/>
    </source>
</evidence>
<dbReference type="OrthoDB" id="2789670at2759"/>
<accession>A0A1C7MN37</accession>
<evidence type="ECO:0000313" key="16">
    <source>
        <dbReference type="EMBL" id="OBZ78238.1"/>
    </source>
</evidence>
<dbReference type="Pfam" id="PF00067">
    <property type="entry name" value="p450"/>
    <property type="match status" value="1"/>
</dbReference>
<keyword evidence="5 13" id="KW-0349">Heme</keyword>
<evidence type="ECO:0000256" key="8">
    <source>
        <dbReference type="ARBA" id="ARBA00022989"/>
    </source>
</evidence>
<keyword evidence="11 14" id="KW-0503">Monooxygenase</keyword>
<protein>
    <submittedName>
        <fullName evidence="16">O-methylsterigmatocystin oxidoreductase</fullName>
    </submittedName>
</protein>
<evidence type="ECO:0000256" key="10">
    <source>
        <dbReference type="ARBA" id="ARBA00023004"/>
    </source>
</evidence>
<dbReference type="PROSITE" id="PS00086">
    <property type="entry name" value="CYTOCHROME_P450"/>
    <property type="match status" value="1"/>
</dbReference>
<proteinExistence type="inferred from homology"/>
<comment type="caution">
    <text evidence="16">The sequence shown here is derived from an EMBL/GenBank/DDBJ whole genome shotgun (WGS) entry which is preliminary data.</text>
</comment>
<dbReference type="InterPro" id="IPR001128">
    <property type="entry name" value="Cyt_P450"/>
</dbReference>
<evidence type="ECO:0000256" key="13">
    <source>
        <dbReference type="PIRSR" id="PIRSR602401-1"/>
    </source>
</evidence>
<dbReference type="PRINTS" id="PR00385">
    <property type="entry name" value="P450"/>
</dbReference>
<gene>
    <name evidence="16" type="primary">ordA_14</name>
    <name evidence="16" type="ORF">A0H81_02457</name>
</gene>
<dbReference type="Gene3D" id="1.10.630.10">
    <property type="entry name" value="Cytochrome P450"/>
    <property type="match status" value="1"/>
</dbReference>
<keyword evidence="12 15" id="KW-0472">Membrane</keyword>
<evidence type="ECO:0000256" key="14">
    <source>
        <dbReference type="RuleBase" id="RU000461"/>
    </source>
</evidence>
<dbReference type="STRING" id="5627.A0A1C7MN37"/>
<name>A0A1C7MN37_GRIFR</name>
<dbReference type="InterPro" id="IPR050364">
    <property type="entry name" value="Cytochrome_P450_fung"/>
</dbReference>
<sequence length="572" mass="65113">MLSDPAAVVGYACLLVVCVTAVWRYARKASLPPGPPRSLWRGNENQLPWVEPWKVYAEWSKNFGSLIYLYAYGRDVLIVNGAREAEAMLDDRGLIYARRPTWSMVALTGRQDNIAFMDYNERQRKSRAIMQAALNPRSQRQWGPVLEEETLKLIQHLLGSPDEYRLHMKRYLATFINRYTYGTEINDAHMKLADELSAHTQQALRPGRWIVDSISFLFKRWAREAKTKFRKFTSVPYFETRVSVVNGTANESMVAETLKDILSGNSRFDEDALISAASSIYTAATDTTTAVLLSFLLLITVHQDVQAQAYAEIARVVGTSRLPGLADQAALPYVNAVMKEVHRFNPVTPMIPRSPIQDDLYEGQRIPRDTWAMFNIWAMTHDPAIYADPHIFRPERHLDKAPPKDPRDFAFGFGKRLCPGMNLANAQIFLFMSQLLAVFHIRPPLGADGHDAPPPLDYTSTFVRSVLSPLSSHPVLRGEPPLLTLRVQLPETVRVPTRPARERHRAAARVRCDLLTWSQDVAGDDQKRREGREPNADTRCMYISATIIQHARASVRLRFRFRSPTEKRREEA</sequence>
<dbReference type="GO" id="GO:0005506">
    <property type="term" value="F:iron ion binding"/>
    <property type="evidence" value="ECO:0007669"/>
    <property type="project" value="InterPro"/>
</dbReference>
<comment type="subcellular location">
    <subcellularLocation>
        <location evidence="2">Membrane</location>
        <topology evidence="2">Single-pass membrane protein</topology>
    </subcellularLocation>
</comment>
<dbReference type="GO" id="GO:0016705">
    <property type="term" value="F:oxidoreductase activity, acting on paired donors, with incorporation or reduction of molecular oxygen"/>
    <property type="evidence" value="ECO:0007669"/>
    <property type="project" value="InterPro"/>
</dbReference>
<evidence type="ECO:0000256" key="5">
    <source>
        <dbReference type="ARBA" id="ARBA00022617"/>
    </source>
</evidence>
<dbReference type="AlphaFoldDB" id="A0A1C7MN37"/>
<dbReference type="PANTHER" id="PTHR46300">
    <property type="entry name" value="P450, PUTATIVE (EUROFUNG)-RELATED-RELATED"/>
    <property type="match status" value="1"/>
</dbReference>
<feature type="binding site" description="axial binding residue" evidence="13">
    <location>
        <position position="418"/>
    </location>
    <ligand>
        <name>heme</name>
        <dbReference type="ChEBI" id="CHEBI:30413"/>
    </ligand>
    <ligandPart>
        <name>Fe</name>
        <dbReference type="ChEBI" id="CHEBI:18248"/>
    </ligandPart>
</feature>
<comment type="cofactor">
    <cofactor evidence="1 13">
        <name>heme</name>
        <dbReference type="ChEBI" id="CHEBI:30413"/>
    </cofactor>
</comment>
<evidence type="ECO:0000256" key="6">
    <source>
        <dbReference type="ARBA" id="ARBA00022692"/>
    </source>
</evidence>
<dbReference type="GO" id="GO:0004497">
    <property type="term" value="F:monooxygenase activity"/>
    <property type="evidence" value="ECO:0007669"/>
    <property type="project" value="UniProtKB-KW"/>
</dbReference>
<evidence type="ECO:0000256" key="11">
    <source>
        <dbReference type="ARBA" id="ARBA00023033"/>
    </source>
</evidence>
<dbReference type="InterPro" id="IPR002401">
    <property type="entry name" value="Cyt_P450_E_grp-I"/>
</dbReference>
<dbReference type="PANTHER" id="PTHR46300:SF7">
    <property type="entry name" value="P450, PUTATIVE (EUROFUNG)-RELATED"/>
    <property type="match status" value="1"/>
</dbReference>
<dbReference type="Proteomes" id="UP000092993">
    <property type="component" value="Unassembled WGS sequence"/>
</dbReference>
<dbReference type="PRINTS" id="PR00463">
    <property type="entry name" value="EP450I"/>
</dbReference>
<dbReference type="OMA" id="RWPMAEL"/>
<comment type="similarity">
    <text evidence="4 14">Belongs to the cytochrome P450 family.</text>
</comment>
<dbReference type="InterPro" id="IPR017972">
    <property type="entry name" value="Cyt_P450_CS"/>
</dbReference>
<feature type="transmembrane region" description="Helical" evidence="15">
    <location>
        <begin position="6"/>
        <end position="26"/>
    </location>
</feature>
<keyword evidence="17" id="KW-1185">Reference proteome</keyword>
<evidence type="ECO:0000256" key="7">
    <source>
        <dbReference type="ARBA" id="ARBA00022723"/>
    </source>
</evidence>
<keyword evidence="10 13" id="KW-0408">Iron</keyword>
<evidence type="ECO:0000256" key="15">
    <source>
        <dbReference type="SAM" id="Phobius"/>
    </source>
</evidence>
<comment type="pathway">
    <text evidence="3">Secondary metabolite biosynthesis.</text>
</comment>
<dbReference type="GO" id="GO:0016020">
    <property type="term" value="C:membrane"/>
    <property type="evidence" value="ECO:0007669"/>
    <property type="project" value="UniProtKB-SubCell"/>
</dbReference>
<evidence type="ECO:0000256" key="2">
    <source>
        <dbReference type="ARBA" id="ARBA00004167"/>
    </source>
</evidence>
<evidence type="ECO:0000256" key="1">
    <source>
        <dbReference type="ARBA" id="ARBA00001971"/>
    </source>
</evidence>
<evidence type="ECO:0000256" key="3">
    <source>
        <dbReference type="ARBA" id="ARBA00005179"/>
    </source>
</evidence>
<keyword evidence="9 14" id="KW-0560">Oxidoreductase</keyword>
<keyword evidence="8 15" id="KW-1133">Transmembrane helix</keyword>
<keyword evidence="6 15" id="KW-0812">Transmembrane</keyword>
<evidence type="ECO:0000256" key="4">
    <source>
        <dbReference type="ARBA" id="ARBA00010617"/>
    </source>
</evidence>
<reference evidence="16 17" key="1">
    <citation type="submission" date="2016-03" db="EMBL/GenBank/DDBJ databases">
        <title>Whole genome sequencing of Grifola frondosa 9006-11.</title>
        <authorList>
            <person name="Min B."/>
            <person name="Park H."/>
            <person name="Kim J.-G."/>
            <person name="Cho H."/>
            <person name="Oh Y.-L."/>
            <person name="Kong W.-S."/>
            <person name="Choi I.-G."/>
        </authorList>
    </citation>
    <scope>NUCLEOTIDE SEQUENCE [LARGE SCALE GENOMIC DNA]</scope>
    <source>
        <strain evidence="16 17">9006-11</strain>
    </source>
</reference>
<organism evidence="16 17">
    <name type="scientific">Grifola frondosa</name>
    <name type="common">Maitake</name>
    <name type="synonym">Polyporus frondosus</name>
    <dbReference type="NCBI Taxonomy" id="5627"/>
    <lineage>
        <taxon>Eukaryota</taxon>
        <taxon>Fungi</taxon>
        <taxon>Dikarya</taxon>
        <taxon>Basidiomycota</taxon>
        <taxon>Agaricomycotina</taxon>
        <taxon>Agaricomycetes</taxon>
        <taxon>Polyporales</taxon>
        <taxon>Grifolaceae</taxon>
        <taxon>Grifola</taxon>
    </lineage>
</organism>
<dbReference type="GO" id="GO:0020037">
    <property type="term" value="F:heme binding"/>
    <property type="evidence" value="ECO:0007669"/>
    <property type="project" value="InterPro"/>
</dbReference>
<dbReference type="EMBL" id="LUGG01000002">
    <property type="protein sequence ID" value="OBZ78238.1"/>
    <property type="molecule type" value="Genomic_DNA"/>
</dbReference>
<evidence type="ECO:0000256" key="9">
    <source>
        <dbReference type="ARBA" id="ARBA00023002"/>
    </source>
</evidence>
<keyword evidence="7 13" id="KW-0479">Metal-binding</keyword>
<evidence type="ECO:0000313" key="17">
    <source>
        <dbReference type="Proteomes" id="UP000092993"/>
    </source>
</evidence>
<dbReference type="InterPro" id="IPR036396">
    <property type="entry name" value="Cyt_P450_sf"/>
</dbReference>